<feature type="binding site" evidence="12">
    <location>
        <position position="316"/>
    </location>
    <ligand>
        <name>FAD</name>
        <dbReference type="ChEBI" id="CHEBI:57692"/>
    </ligand>
</feature>
<dbReference type="EC" id="1.8.1.2" evidence="11"/>
<dbReference type="GO" id="GO:0070814">
    <property type="term" value="P:hydrogen sulfide biosynthetic process"/>
    <property type="evidence" value="ECO:0007669"/>
    <property type="project" value="UniProtKB-UniPathway"/>
</dbReference>
<feature type="binding site" evidence="12">
    <location>
        <position position="406"/>
    </location>
    <ligand>
        <name>FAD</name>
        <dbReference type="ChEBI" id="CHEBI:57692"/>
    </ligand>
</feature>
<dbReference type="AlphaFoldDB" id="A0A075K0D6"/>
<dbReference type="STRING" id="1217721.HY57_11135"/>
<feature type="binding site" evidence="12">
    <location>
        <begin position="382"/>
        <end position="385"/>
    </location>
    <ligand>
        <name>FAD</name>
        <dbReference type="ChEBI" id="CHEBI:57692"/>
    </ligand>
</feature>
<keyword evidence="6 11" id="KW-0521">NADP</keyword>
<evidence type="ECO:0000256" key="11">
    <source>
        <dbReference type="PIRNR" id="PIRNR000207"/>
    </source>
</evidence>
<feature type="binding site" evidence="12">
    <location>
        <position position="556"/>
    </location>
    <ligand>
        <name>NADP(+)</name>
        <dbReference type="ChEBI" id="CHEBI:58349"/>
    </ligand>
</feature>
<feature type="binding site" evidence="12">
    <location>
        <begin position="520"/>
        <end position="524"/>
    </location>
    <ligand>
        <name>NADP(+)</name>
        <dbReference type="ChEBI" id="CHEBI:58349"/>
    </ligand>
</feature>
<keyword evidence="2 11" id="KW-0028">Amino-acid biosynthesis</keyword>
<evidence type="ECO:0000313" key="15">
    <source>
        <dbReference type="EMBL" id="AIF47781.1"/>
    </source>
</evidence>
<dbReference type="PROSITE" id="PS50902">
    <property type="entry name" value="FLAVODOXIN_LIKE"/>
    <property type="match status" value="1"/>
</dbReference>
<proteinExistence type="predicted"/>
<dbReference type="FunFam" id="3.40.50.80:FF:000001">
    <property type="entry name" value="NADPH--cytochrome P450 reductase 1"/>
    <property type="match status" value="1"/>
</dbReference>
<evidence type="ECO:0000256" key="12">
    <source>
        <dbReference type="PIRSR" id="PIRSR000207-1"/>
    </source>
</evidence>
<comment type="cofactor">
    <cofactor evidence="11 12">
        <name>FAD</name>
        <dbReference type="ChEBI" id="CHEBI:57692"/>
    </cofactor>
    <text evidence="11 12">Binds 1 FAD per subunit.</text>
</comment>
<dbReference type="GO" id="GO:0004783">
    <property type="term" value="F:sulfite reductase (NADPH) activity"/>
    <property type="evidence" value="ECO:0007669"/>
    <property type="project" value="UniProtKB-EC"/>
</dbReference>
<dbReference type="PIRSF" id="PIRSF000207">
    <property type="entry name" value="SiR-FP_CysJ"/>
    <property type="match status" value="1"/>
</dbReference>
<organism evidence="15 16">
    <name type="scientific">Dyella japonica A8</name>
    <dbReference type="NCBI Taxonomy" id="1217721"/>
    <lineage>
        <taxon>Bacteria</taxon>
        <taxon>Pseudomonadati</taxon>
        <taxon>Pseudomonadota</taxon>
        <taxon>Gammaproteobacteria</taxon>
        <taxon>Lysobacterales</taxon>
        <taxon>Rhodanobacteraceae</taxon>
        <taxon>Dyella</taxon>
    </lineage>
</organism>
<dbReference type="Pfam" id="PF00175">
    <property type="entry name" value="NAD_binding_1"/>
    <property type="match status" value="1"/>
</dbReference>
<dbReference type="NCBIfam" id="TIGR01931">
    <property type="entry name" value="cysJ"/>
    <property type="match status" value="1"/>
</dbReference>
<keyword evidence="3 11" id="KW-0285">Flavoprotein</keyword>
<feature type="binding site" evidence="12">
    <location>
        <begin position="415"/>
        <end position="418"/>
    </location>
    <ligand>
        <name>FAD</name>
        <dbReference type="ChEBI" id="CHEBI:57692"/>
    </ligand>
</feature>
<comment type="pathway">
    <text evidence="11">Sulfur metabolism; hydrogen sulfide biosynthesis; hydrogen sulfide from sulfite (NADPH route): step 1/1.</text>
</comment>
<evidence type="ECO:0000256" key="6">
    <source>
        <dbReference type="ARBA" id="ARBA00022857"/>
    </source>
</evidence>
<keyword evidence="9 11" id="KW-0198">Cysteine biosynthesis</keyword>
<dbReference type="InterPro" id="IPR001433">
    <property type="entry name" value="OxRdtase_FAD/NAD-bd"/>
</dbReference>
<dbReference type="RefSeq" id="WP_019464727.1">
    <property type="nucleotide sequence ID" value="NZ_ALOY01000136.1"/>
</dbReference>
<dbReference type="GO" id="GO:0050660">
    <property type="term" value="F:flavin adenine dinucleotide binding"/>
    <property type="evidence" value="ECO:0007669"/>
    <property type="project" value="InterPro"/>
</dbReference>
<dbReference type="EMBL" id="CP008884">
    <property type="protein sequence ID" value="AIF47781.1"/>
    <property type="molecule type" value="Genomic_DNA"/>
</dbReference>
<dbReference type="SUPFAM" id="SSF52218">
    <property type="entry name" value="Flavoproteins"/>
    <property type="match status" value="1"/>
</dbReference>
<dbReference type="GO" id="GO:0005829">
    <property type="term" value="C:cytosol"/>
    <property type="evidence" value="ECO:0007669"/>
    <property type="project" value="TreeGrafter"/>
</dbReference>
<dbReference type="InterPro" id="IPR001709">
    <property type="entry name" value="Flavoprot_Pyr_Nucl_cyt_Rdtase"/>
</dbReference>
<dbReference type="SUPFAM" id="SSF63380">
    <property type="entry name" value="Riboflavin synthase domain-like"/>
    <property type="match status" value="1"/>
</dbReference>
<dbReference type="InterPro" id="IPR003097">
    <property type="entry name" value="CysJ-like_FAD-binding"/>
</dbReference>
<dbReference type="InterPro" id="IPR017938">
    <property type="entry name" value="Riboflavin_synthase-like_b-brl"/>
</dbReference>
<dbReference type="KEGG" id="dja:HY57_11135"/>
<dbReference type="Pfam" id="PF00667">
    <property type="entry name" value="FAD_binding_1"/>
    <property type="match status" value="2"/>
</dbReference>
<evidence type="ECO:0000256" key="1">
    <source>
        <dbReference type="ARBA" id="ARBA00022448"/>
    </source>
</evidence>
<comment type="subunit">
    <text evidence="11">Alpha(8)-beta(8). The alpha component is a flavoprotein, the beta component is a hemoprotein.</text>
</comment>
<reference evidence="15 16" key="1">
    <citation type="submission" date="2014-07" db="EMBL/GenBank/DDBJ databases">
        <title>Complete Genome Sequence of Dyella japonica Strain A8 Isolated from Malaysian Tropical Soil.</title>
        <authorList>
            <person name="Hui R.K.H."/>
            <person name="Chen J.-W."/>
            <person name="Chan K.-G."/>
            <person name="Leung F.C.C."/>
        </authorList>
    </citation>
    <scope>NUCLEOTIDE SEQUENCE [LARGE SCALE GENOMIC DNA]</scope>
    <source>
        <strain evidence="15 16">A8</strain>
    </source>
</reference>
<feature type="domain" description="FAD-binding FR-type" evidence="14">
    <location>
        <begin position="228"/>
        <end position="443"/>
    </location>
</feature>
<keyword evidence="8 11" id="KW-0560">Oxidoreductase</keyword>
<keyword evidence="16" id="KW-1185">Reference proteome</keyword>
<dbReference type="UniPathway" id="UPA00140">
    <property type="reaction ID" value="UER00207"/>
</dbReference>
<accession>A0A075K0D6</accession>
<dbReference type="InterPro" id="IPR008254">
    <property type="entry name" value="Flavodoxin/NO_synth"/>
</dbReference>
<feature type="binding site" evidence="12">
    <location>
        <position position="352"/>
    </location>
    <ligand>
        <name>FAD</name>
        <dbReference type="ChEBI" id="CHEBI:57692"/>
    </ligand>
</feature>
<dbReference type="InterPro" id="IPR017927">
    <property type="entry name" value="FAD-bd_FR_type"/>
</dbReference>
<keyword evidence="1 11" id="KW-0813">Transport</keyword>
<evidence type="ECO:0000259" key="13">
    <source>
        <dbReference type="PROSITE" id="PS50902"/>
    </source>
</evidence>
<dbReference type="Gene3D" id="1.20.990.10">
    <property type="entry name" value="NADPH-cytochrome p450 Reductase, Chain A, domain 3"/>
    <property type="match status" value="1"/>
</dbReference>
<feature type="binding site" evidence="12">
    <location>
        <begin position="400"/>
        <end position="402"/>
    </location>
    <ligand>
        <name>FAD</name>
        <dbReference type="ChEBI" id="CHEBI:57692"/>
    </ligand>
</feature>
<dbReference type="PANTHER" id="PTHR19384">
    <property type="entry name" value="NITRIC OXIDE SYNTHASE-RELATED"/>
    <property type="match status" value="1"/>
</dbReference>
<name>A0A075K0D6_9GAMM</name>
<evidence type="ECO:0000256" key="7">
    <source>
        <dbReference type="ARBA" id="ARBA00022982"/>
    </source>
</evidence>
<evidence type="ECO:0000313" key="16">
    <source>
        <dbReference type="Proteomes" id="UP000027987"/>
    </source>
</evidence>
<dbReference type="OrthoDB" id="9816402at2"/>
<gene>
    <name evidence="15" type="ORF">HY57_11135</name>
</gene>
<keyword evidence="4 11" id="KW-0288">FMN</keyword>
<dbReference type="PANTHER" id="PTHR19384:SF128">
    <property type="entry name" value="NADPH OXIDOREDUCTASE A"/>
    <property type="match status" value="1"/>
</dbReference>
<evidence type="ECO:0000256" key="5">
    <source>
        <dbReference type="ARBA" id="ARBA00022827"/>
    </source>
</evidence>
<dbReference type="SUPFAM" id="SSF52343">
    <property type="entry name" value="Ferredoxin reductase-like, C-terminal NADP-linked domain"/>
    <property type="match status" value="1"/>
</dbReference>
<comment type="catalytic activity">
    <reaction evidence="10 11">
        <text>hydrogen sulfide + 3 NADP(+) + 3 H2O = sulfite + 3 NADPH + 4 H(+)</text>
        <dbReference type="Rhea" id="RHEA:13801"/>
        <dbReference type="ChEBI" id="CHEBI:15377"/>
        <dbReference type="ChEBI" id="CHEBI:15378"/>
        <dbReference type="ChEBI" id="CHEBI:17359"/>
        <dbReference type="ChEBI" id="CHEBI:29919"/>
        <dbReference type="ChEBI" id="CHEBI:57783"/>
        <dbReference type="ChEBI" id="CHEBI:58349"/>
        <dbReference type="EC" id="1.8.1.2"/>
    </reaction>
</comment>
<feature type="binding site" evidence="12">
    <location>
        <begin position="112"/>
        <end position="115"/>
    </location>
    <ligand>
        <name>FMN</name>
        <dbReference type="ChEBI" id="CHEBI:58210"/>
    </ligand>
</feature>
<comment type="function">
    <text evidence="11">Component of the sulfite reductase complex that catalyzes the 6-electron reduction of sulfite to sulfide. This is one of several activities required for the biosynthesis of L-cysteine from sulfate. The flavoprotein component catalyzes the electron flow from NADPH -&gt; FAD -&gt; FMN to the hemoprotein component.</text>
</comment>
<dbReference type="Gene3D" id="3.40.50.360">
    <property type="match status" value="1"/>
</dbReference>
<evidence type="ECO:0000256" key="4">
    <source>
        <dbReference type="ARBA" id="ARBA00022643"/>
    </source>
</evidence>
<keyword evidence="5 11" id="KW-0274">FAD</keyword>
<dbReference type="Proteomes" id="UP000027987">
    <property type="component" value="Chromosome"/>
</dbReference>
<dbReference type="GO" id="GO:0019344">
    <property type="term" value="P:cysteine biosynthetic process"/>
    <property type="evidence" value="ECO:0007669"/>
    <property type="project" value="UniProtKB-KW"/>
</dbReference>
<feature type="domain" description="Flavodoxin-like" evidence="13">
    <location>
        <begin position="59"/>
        <end position="197"/>
    </location>
</feature>
<evidence type="ECO:0000256" key="3">
    <source>
        <dbReference type="ARBA" id="ARBA00022630"/>
    </source>
</evidence>
<dbReference type="PRINTS" id="PR00369">
    <property type="entry name" value="FLAVODOXIN"/>
</dbReference>
<feature type="binding site" evidence="12">
    <location>
        <begin position="514"/>
        <end position="515"/>
    </location>
    <ligand>
        <name>NADP(+)</name>
        <dbReference type="ChEBI" id="CHEBI:58349"/>
    </ligand>
</feature>
<evidence type="ECO:0000256" key="2">
    <source>
        <dbReference type="ARBA" id="ARBA00022605"/>
    </source>
</evidence>
<comment type="cofactor">
    <cofactor evidence="11 12">
        <name>FMN</name>
        <dbReference type="ChEBI" id="CHEBI:58210"/>
    </cofactor>
    <text evidence="11 12">Binds 1 FMN per subunit.</text>
</comment>
<dbReference type="Gene3D" id="3.40.50.80">
    <property type="entry name" value="Nucleotide-binding domain of ferredoxin-NADP reductase (FNR) module"/>
    <property type="match status" value="1"/>
</dbReference>
<dbReference type="Pfam" id="PF00258">
    <property type="entry name" value="Flavodoxin_1"/>
    <property type="match status" value="1"/>
</dbReference>
<dbReference type="HOGENOM" id="CLU_001570_17_7_6"/>
<dbReference type="InterPro" id="IPR039261">
    <property type="entry name" value="FNR_nucleotide-bd"/>
</dbReference>
<evidence type="ECO:0000256" key="8">
    <source>
        <dbReference type="ARBA" id="ARBA00023002"/>
    </source>
</evidence>
<feature type="binding site" evidence="12">
    <location>
        <position position="594"/>
    </location>
    <ligand>
        <name>FAD</name>
        <dbReference type="ChEBI" id="CHEBI:57692"/>
    </ligand>
</feature>
<dbReference type="Gene3D" id="2.40.30.10">
    <property type="entry name" value="Translation factors"/>
    <property type="match status" value="1"/>
</dbReference>
<evidence type="ECO:0000259" key="14">
    <source>
        <dbReference type="PROSITE" id="PS51384"/>
    </source>
</evidence>
<dbReference type="InterPro" id="IPR010199">
    <property type="entry name" value="CysJ"/>
</dbReference>
<feature type="binding site" evidence="12">
    <location>
        <begin position="148"/>
        <end position="157"/>
    </location>
    <ligand>
        <name>FMN</name>
        <dbReference type="ChEBI" id="CHEBI:58210"/>
    </ligand>
</feature>
<protein>
    <recommendedName>
        <fullName evidence="11">Sulfite reductase [NADPH] flavoprotein alpha-component</fullName>
        <shortName evidence="11">SiR-FP</shortName>
        <ecNumber evidence="11">1.8.1.2</ecNumber>
    </recommendedName>
</protein>
<dbReference type="InterPro" id="IPR023173">
    <property type="entry name" value="NADPH_Cyt_P450_Rdtase_alpha"/>
</dbReference>
<dbReference type="PROSITE" id="PS51384">
    <property type="entry name" value="FAD_FR"/>
    <property type="match status" value="1"/>
</dbReference>
<dbReference type="InterPro" id="IPR001094">
    <property type="entry name" value="Flavdoxin-like"/>
</dbReference>
<dbReference type="PATRIC" id="fig|1217721.7.peg.2300"/>
<keyword evidence="7 11" id="KW-0249">Electron transport</keyword>
<dbReference type="InterPro" id="IPR029039">
    <property type="entry name" value="Flavoprotein-like_sf"/>
</dbReference>
<evidence type="ECO:0000256" key="10">
    <source>
        <dbReference type="ARBA" id="ARBA00052219"/>
    </source>
</evidence>
<sequence length="594" mass="65247">MQTGLASIDSDKLSSLERLADGLGPAELYWIAAWSAARAEQVRHGTVPVQAAKATGERLTILYGSQTGQAKRLATQLSTRAEAAGLAVRLVRADSYPQRDLAKETHLAVVISTQGDAEPPDDARGLVEFILGKRAPKLPGLQYTVLGLGDSSYPQFCAIGRQLDARFAELGASRFAPLGEADVDIDAVAAPWAEHALDQAKKVLGATQPVARVANLQPVPSRVAYTREHPFAASVLDNQAIVARDAGRDIRHVELSLEGSGLSYEPGDAIGVWPENPPALVDQWLTLLKLDGEQPVHHDGRELPLRRWLSHERELTRLSRPLIAAVADASGDEKLAGLLRPDRSASLAALLAEDQPIDLWRRHPAEWAADELVAVLRPQTPRLYSIASSQKAVGDEVHLTVAVVDYEAYGERHWGAASSFIAAAGDDHRVPVFIEENERFRLPKDSARDVIMIGPGTGVAPFRAFVQERRETGAGGRNWLFFGNRHFTRDFLYQIEWQAALRDGSLDRLDLAFSRDGDAKVYVQQRIREQGRDLYAWLQEGAHIYVCGDANFMAKDVHAALLDVAVTHGGLSQEHAREWLSDLLQQGRYARDVY</sequence>
<evidence type="ECO:0000256" key="9">
    <source>
        <dbReference type="ARBA" id="ARBA00023192"/>
    </source>
</evidence>
<dbReference type="GO" id="GO:0010181">
    <property type="term" value="F:FMN binding"/>
    <property type="evidence" value="ECO:0007669"/>
    <property type="project" value="InterPro"/>
</dbReference>
<dbReference type="PRINTS" id="PR00371">
    <property type="entry name" value="FPNCR"/>
</dbReference>
<dbReference type="CDD" id="cd06199">
    <property type="entry name" value="SiR"/>
    <property type="match status" value="1"/>
</dbReference>